<evidence type="ECO:0000313" key="2">
    <source>
        <dbReference type="Proteomes" id="UP000052946"/>
    </source>
</evidence>
<dbReference type="AlphaFoldDB" id="A0A0U9H402"/>
<dbReference type="EMBL" id="BBXV01000014">
    <property type="protein sequence ID" value="GAQ17346.1"/>
    <property type="molecule type" value="Genomic_DNA"/>
</dbReference>
<reference evidence="1 2" key="2">
    <citation type="journal article" date="2016" name="Genome Announc.">
        <title>Draft Genome Sequence of Oceanobacillus picturae Heshi-B3, Isolated from Fermented Rice Bran in a Traditional Japanese Seafood Dish.</title>
        <authorList>
            <person name="Akuzawa S."/>
            <person name="Nagaoka J."/>
            <person name="Kanekatsu M."/>
            <person name="Kanesaki Y."/>
            <person name="Suzuki T."/>
        </authorList>
    </citation>
    <scope>NUCLEOTIDE SEQUENCE [LARGE SCALE GENOMIC DNA]</scope>
    <source>
        <strain evidence="1 2">Heshi-B3</strain>
    </source>
</reference>
<sequence length="61" mass="7134">MFVGTHATVDNCIQHAYSFLNQLTRNHSKVQESQRQGKGNYIKQIRFCKFTKHSFIPSFSK</sequence>
<dbReference type="Proteomes" id="UP000052946">
    <property type="component" value="Unassembled WGS sequence"/>
</dbReference>
<gene>
    <name evidence="1" type="ORF">OPHB3_1271</name>
</gene>
<comment type="caution">
    <text evidence="1">The sequence shown here is derived from an EMBL/GenBank/DDBJ whole genome shotgun (WGS) entry which is preliminary data.</text>
</comment>
<reference evidence="2" key="1">
    <citation type="submission" date="2015-07" db="EMBL/GenBank/DDBJ databases">
        <title>Draft Genome Sequence of Oceanobacillus picturae Heshi-B3 that Was Isolated from Fermented Rice Bran with Aging Salted Mackerel, Which Was Named Heshiko as Traditional Fermented Seafood in Japan.</title>
        <authorList>
            <person name="Akuzawa S."/>
            <person name="Nakagawa J."/>
            <person name="Kanekatsu T."/>
            <person name="Kanesaki Y."/>
            <person name="Suzuki T."/>
        </authorList>
    </citation>
    <scope>NUCLEOTIDE SEQUENCE [LARGE SCALE GENOMIC DNA]</scope>
    <source>
        <strain evidence="2">Heshi-B3</strain>
    </source>
</reference>
<accession>A0A0U9H402</accession>
<evidence type="ECO:0000313" key="1">
    <source>
        <dbReference type="EMBL" id="GAQ17346.1"/>
    </source>
</evidence>
<protein>
    <submittedName>
        <fullName evidence="1">Uncharacterized protein</fullName>
    </submittedName>
</protein>
<proteinExistence type="predicted"/>
<organism evidence="1 2">
    <name type="scientific">Oceanobacillus picturae</name>
    <dbReference type="NCBI Taxonomy" id="171693"/>
    <lineage>
        <taxon>Bacteria</taxon>
        <taxon>Bacillati</taxon>
        <taxon>Bacillota</taxon>
        <taxon>Bacilli</taxon>
        <taxon>Bacillales</taxon>
        <taxon>Bacillaceae</taxon>
        <taxon>Oceanobacillus</taxon>
    </lineage>
</organism>
<name>A0A0U9H402_9BACI</name>